<dbReference type="RefSeq" id="WP_192727296.1">
    <property type="nucleotide sequence ID" value="NZ_BAAAVL010000003.1"/>
</dbReference>
<comment type="caution">
    <text evidence="2">The sequence shown here is derived from an EMBL/GenBank/DDBJ whole genome shotgun (WGS) entry which is preliminary data.</text>
</comment>
<feature type="region of interest" description="Disordered" evidence="1">
    <location>
        <begin position="130"/>
        <end position="168"/>
    </location>
</feature>
<name>A0ABR9IJ73_RHIVS</name>
<dbReference type="InterPro" id="IPR019632">
    <property type="entry name" value="DUF2497"/>
</dbReference>
<keyword evidence="3" id="KW-1185">Reference proteome</keyword>
<protein>
    <submittedName>
        <fullName evidence="2">Cell pole-organizing protein PopZ</fullName>
    </submittedName>
</protein>
<dbReference type="Pfam" id="PF10691">
    <property type="entry name" value="DUF2497"/>
    <property type="match status" value="1"/>
</dbReference>
<dbReference type="EMBL" id="JADBEC010000001">
    <property type="protein sequence ID" value="MBE1503017.1"/>
    <property type="molecule type" value="Genomic_DNA"/>
</dbReference>
<dbReference type="Proteomes" id="UP000620262">
    <property type="component" value="Unassembled WGS sequence"/>
</dbReference>
<reference evidence="2 3" key="1">
    <citation type="submission" date="2020-10" db="EMBL/GenBank/DDBJ databases">
        <title>Sequencing the genomes of 1000 actinobacteria strains.</title>
        <authorList>
            <person name="Klenk H.-P."/>
        </authorList>
    </citation>
    <scope>NUCLEOTIDE SEQUENCE [LARGE SCALE GENOMIC DNA]</scope>
    <source>
        <strain evidence="2 3">DSM 7307</strain>
    </source>
</reference>
<evidence type="ECO:0000313" key="3">
    <source>
        <dbReference type="Proteomes" id="UP000620262"/>
    </source>
</evidence>
<proteinExistence type="predicted"/>
<gene>
    <name evidence="2" type="ORF">H4W29_000198</name>
</gene>
<evidence type="ECO:0000256" key="1">
    <source>
        <dbReference type="SAM" id="MobiDB-lite"/>
    </source>
</evidence>
<evidence type="ECO:0000313" key="2">
    <source>
        <dbReference type="EMBL" id="MBE1503017.1"/>
    </source>
</evidence>
<accession>A0ABR9IJ73</accession>
<organism evidence="2 3">
    <name type="scientific">Rhizobium viscosum</name>
    <name type="common">Arthrobacter viscosus</name>
    <dbReference type="NCBI Taxonomy" id="1673"/>
    <lineage>
        <taxon>Bacteria</taxon>
        <taxon>Pseudomonadati</taxon>
        <taxon>Pseudomonadota</taxon>
        <taxon>Alphaproteobacteria</taxon>
        <taxon>Hyphomicrobiales</taxon>
        <taxon>Rhizobiaceae</taxon>
        <taxon>Rhizobium/Agrobacterium group</taxon>
        <taxon>Rhizobium</taxon>
    </lineage>
</organism>
<sequence>MAQPGVVREPSMEEILASIRQIIESNEPGAGKAISASLPPVYGAEEDNDSEIHLTVDDTYAGVEFPEPSALRPDPRFVAANSAGIAPEPEMPARAMSLADVAARVRAASERSAVQAGQVLRDMPRDMPQVFREPQPQFEPQSAYDAPHAAPTPRPVEPAPAPRVAPVPHYAPEPAPVFAEQRLPEVPQPALVEEAPMLPVVEQRVEPVAFQPAEVTPLRVAEDVQPSLLSQKTGLQVGRSFEELAAAIDGAAERRSLDEIAEDMLRPMLREWLDDNLPTLVERLVREEIERVARGPRR</sequence>
<feature type="compositionally biased region" description="Pro residues" evidence="1">
    <location>
        <begin position="150"/>
        <end position="168"/>
    </location>
</feature>